<feature type="transmembrane region" description="Helical" evidence="1">
    <location>
        <begin position="36"/>
        <end position="52"/>
    </location>
</feature>
<reference evidence="3" key="1">
    <citation type="submission" date="2016-10" db="EMBL/GenBank/DDBJ databases">
        <authorList>
            <person name="Varghese N."/>
            <person name="Submissions S."/>
        </authorList>
    </citation>
    <scope>NUCLEOTIDE SEQUENCE [LARGE SCALE GENOMIC DNA]</scope>
    <source>
        <strain evidence="3">CGMCC 1.11012</strain>
    </source>
</reference>
<feature type="transmembrane region" description="Helical" evidence="1">
    <location>
        <begin position="59"/>
        <end position="76"/>
    </location>
</feature>
<dbReference type="EMBL" id="FNDX01000020">
    <property type="protein sequence ID" value="SDJ60359.1"/>
    <property type="molecule type" value="Genomic_DNA"/>
</dbReference>
<keyword evidence="3" id="KW-1185">Reference proteome</keyword>
<gene>
    <name evidence="2" type="ORF">SAMN05216192_12028</name>
</gene>
<evidence type="ECO:0000256" key="1">
    <source>
        <dbReference type="SAM" id="Phobius"/>
    </source>
</evidence>
<accession>A0A1G8V2X5</accession>
<dbReference type="STRING" id="1174501.SAMN05216192_12028"/>
<sequence>MLKKVWSNNPRWFTVLWAVTITAYIGLMLFHETDQIMTVLMAVLFTAAGVRDWNRQRKLALFSYFLAVVFIVIYIINML</sequence>
<evidence type="ECO:0000313" key="3">
    <source>
        <dbReference type="Proteomes" id="UP000199050"/>
    </source>
</evidence>
<evidence type="ECO:0000313" key="2">
    <source>
        <dbReference type="EMBL" id="SDJ60359.1"/>
    </source>
</evidence>
<keyword evidence="1" id="KW-1133">Transmembrane helix</keyword>
<keyword evidence="1" id="KW-0812">Transmembrane</keyword>
<name>A0A1G8V2X5_9BACL</name>
<dbReference type="AlphaFoldDB" id="A0A1G8V2X5"/>
<dbReference type="Proteomes" id="UP000199050">
    <property type="component" value="Unassembled WGS sequence"/>
</dbReference>
<proteinExistence type="predicted"/>
<feature type="transmembrane region" description="Helical" evidence="1">
    <location>
        <begin position="12"/>
        <end position="30"/>
    </location>
</feature>
<protein>
    <submittedName>
        <fullName evidence="2">Uncharacterized protein</fullName>
    </submittedName>
</protein>
<organism evidence="2 3">
    <name type="scientific">Paenibacillus typhae</name>
    <dbReference type="NCBI Taxonomy" id="1174501"/>
    <lineage>
        <taxon>Bacteria</taxon>
        <taxon>Bacillati</taxon>
        <taxon>Bacillota</taxon>
        <taxon>Bacilli</taxon>
        <taxon>Bacillales</taxon>
        <taxon>Paenibacillaceae</taxon>
        <taxon>Paenibacillus</taxon>
    </lineage>
</organism>
<keyword evidence="1" id="KW-0472">Membrane</keyword>